<dbReference type="EMBL" id="GBXM01067368">
    <property type="protein sequence ID" value="JAH41209.1"/>
    <property type="molecule type" value="Transcribed_RNA"/>
</dbReference>
<accession>A0A0E9SIJ7</accession>
<organism evidence="1">
    <name type="scientific">Anguilla anguilla</name>
    <name type="common">European freshwater eel</name>
    <name type="synonym">Muraena anguilla</name>
    <dbReference type="NCBI Taxonomy" id="7936"/>
    <lineage>
        <taxon>Eukaryota</taxon>
        <taxon>Metazoa</taxon>
        <taxon>Chordata</taxon>
        <taxon>Craniata</taxon>
        <taxon>Vertebrata</taxon>
        <taxon>Euteleostomi</taxon>
        <taxon>Actinopterygii</taxon>
        <taxon>Neopterygii</taxon>
        <taxon>Teleostei</taxon>
        <taxon>Anguilliformes</taxon>
        <taxon>Anguillidae</taxon>
        <taxon>Anguilla</taxon>
    </lineage>
</organism>
<proteinExistence type="predicted"/>
<reference evidence="1" key="2">
    <citation type="journal article" date="2015" name="Fish Shellfish Immunol.">
        <title>Early steps in the European eel (Anguilla anguilla)-Vibrio vulnificus interaction in the gills: Role of the RtxA13 toxin.</title>
        <authorList>
            <person name="Callol A."/>
            <person name="Pajuelo D."/>
            <person name="Ebbesson L."/>
            <person name="Teles M."/>
            <person name="MacKenzie S."/>
            <person name="Amaro C."/>
        </authorList>
    </citation>
    <scope>NUCLEOTIDE SEQUENCE</scope>
</reference>
<name>A0A0E9SIJ7_ANGAN</name>
<sequence length="109" mass="12675">MLSTASYRKVRTRPVVEVRGNHHKATATHLISYLKALAIAVKKQTQKGQENCKSRRSDEKAVSDVEQRQCYDHGEQWKTVWNCPDWTVLNPPFCKLMRTPYRCSLCLPR</sequence>
<evidence type="ECO:0000313" key="1">
    <source>
        <dbReference type="EMBL" id="JAH41209.1"/>
    </source>
</evidence>
<protein>
    <submittedName>
        <fullName evidence="1">Uncharacterized protein</fullName>
    </submittedName>
</protein>
<reference evidence="1" key="1">
    <citation type="submission" date="2014-11" db="EMBL/GenBank/DDBJ databases">
        <authorList>
            <person name="Amaro Gonzalez C."/>
        </authorList>
    </citation>
    <scope>NUCLEOTIDE SEQUENCE</scope>
</reference>
<dbReference type="AlphaFoldDB" id="A0A0E9SIJ7"/>